<accession>A0A4R4WEX4</accession>
<keyword evidence="2" id="KW-1185">Reference proteome</keyword>
<dbReference type="OrthoDB" id="5150353at2"/>
<evidence type="ECO:0000313" key="1">
    <source>
        <dbReference type="EMBL" id="TDD17598.1"/>
    </source>
</evidence>
<name>A0A4R4WEX4_9ACTN</name>
<dbReference type="Proteomes" id="UP000295172">
    <property type="component" value="Unassembled WGS sequence"/>
</dbReference>
<protein>
    <submittedName>
        <fullName evidence="1">RHS repeat-associated core domain-containing protein</fullName>
    </submittedName>
</protein>
<gene>
    <name evidence="1" type="ORF">E1218_27530</name>
</gene>
<dbReference type="InterPro" id="IPR022385">
    <property type="entry name" value="Rhs_assc_core"/>
</dbReference>
<dbReference type="NCBIfam" id="TIGR03696">
    <property type="entry name" value="Rhs_assc_core"/>
    <property type="match status" value="1"/>
</dbReference>
<proteinExistence type="predicted"/>
<reference evidence="1 2" key="1">
    <citation type="submission" date="2019-02" db="EMBL/GenBank/DDBJ databases">
        <title>Draft genome sequences of novel Actinobacteria.</title>
        <authorList>
            <person name="Sahin N."/>
            <person name="Ay H."/>
            <person name="Saygin H."/>
        </authorList>
    </citation>
    <scope>NUCLEOTIDE SEQUENCE [LARGE SCALE GENOMIC DNA]</scope>
    <source>
        <strain evidence="1 2">16K104</strain>
    </source>
</reference>
<dbReference type="EMBL" id="SMKR01000149">
    <property type="protein sequence ID" value="TDD17598.1"/>
    <property type="molecule type" value="Genomic_DNA"/>
</dbReference>
<sequence length="362" mass="38572">MTTSTYRYTAYGQPDRVGTTGDDAITGTPGQDADVVNPYRFNSKRFNGATGTYDMGFREYNPALNRFLSRDYYDGALKDLALGSDPWNTNRYAFAGGNPITGIELDGHCAMADEGGCDTNANYTGPIQPQSAATSSTTRVPNNVGQEINESMGLPAGASTQQQAIRMSQLGINPTIAGLKLGAEEADRAGVDEAIELMADVTGIKDAADCGYEHTAKACGMTGLMLFPFARLGKLAKSLVALKHADEAAATVMSRVVATQGARDVGSALPKSFNLTRSAGGSVWVAPNATKHLWEETRGLTFGRQLAEQQRLTGLADAVDSAVVGRWGQMQVSQGWELIFSAPRSPELNPVLKHARYLGGFK</sequence>
<evidence type="ECO:0000313" key="2">
    <source>
        <dbReference type="Proteomes" id="UP000295172"/>
    </source>
</evidence>
<organism evidence="1 2">
    <name type="scientific">Kribbella turkmenica</name>
    <dbReference type="NCBI Taxonomy" id="2530375"/>
    <lineage>
        <taxon>Bacteria</taxon>
        <taxon>Bacillati</taxon>
        <taxon>Actinomycetota</taxon>
        <taxon>Actinomycetes</taxon>
        <taxon>Propionibacteriales</taxon>
        <taxon>Kribbellaceae</taxon>
        <taxon>Kribbella</taxon>
    </lineage>
</organism>
<dbReference type="AlphaFoldDB" id="A0A4R4WEX4"/>
<comment type="caution">
    <text evidence="1">The sequence shown here is derived from an EMBL/GenBank/DDBJ whole genome shotgun (WGS) entry which is preliminary data.</text>
</comment>
<dbReference type="Gene3D" id="2.180.10.10">
    <property type="entry name" value="RHS repeat-associated core"/>
    <property type="match status" value="1"/>
</dbReference>